<feature type="compositionally biased region" description="Low complexity" evidence="2">
    <location>
        <begin position="68"/>
        <end position="77"/>
    </location>
</feature>
<feature type="region of interest" description="Disordered" evidence="2">
    <location>
        <begin position="564"/>
        <end position="672"/>
    </location>
</feature>
<keyword evidence="5" id="KW-1185">Reference proteome</keyword>
<dbReference type="GO" id="GO:0007165">
    <property type="term" value="P:signal transduction"/>
    <property type="evidence" value="ECO:0007669"/>
    <property type="project" value="InterPro"/>
</dbReference>
<dbReference type="GO" id="GO:0005096">
    <property type="term" value="F:GTPase activator activity"/>
    <property type="evidence" value="ECO:0007669"/>
    <property type="project" value="UniProtKB-KW"/>
</dbReference>
<dbReference type="Gene3D" id="1.10.555.10">
    <property type="entry name" value="Rho GTPase activation protein"/>
    <property type="match status" value="1"/>
</dbReference>
<sequence>MARKPVPQPLPLDSPMRPDDPRLRETVPKTAPPDTTSPRSPRSPFRFGQKKGDSAAESQVLQVTEVLQQPQQHQIQQNPLDDTNPLPLTSPTHQSHRRDQSPAQHQQRGRRHQRQDESKASKSGFFHFGKSSKSTDRLNTYPAAEREIMSRDSDHPTLSKQSTKQSDSSYNDQTNPKTATILPSKSDVSLASSAEYDNSGTLKKGKPKPFTLLGRTRSIKDNKDSPSPKEAYPAPVRIVEPERSYAQGPLRTAPLQAHDRSFRDMMSSAVRNHSAERSQVRDISGSSRRDADNHSTRYQPSSYKEGSGSTFLSGLKNSKAAGILSKGFFGGGGRGDSAAHREPVIDDEHYVLKVINLPLVEQTRKTRISKRLEDSRDKTEFWMPAFPWRAIDYLNYKGSDVEGLYRVPGSGPQIKKWQRRFDEELDVDLFEQPDLYDINIIGSMLKAWLRELPDELFPKAAQDRIARECAGSETVPQLLIDELSNLSPFNYYLLFAITCHLSLLLAHSDKNKMDFRNLCICFQPCMKIDAFCFKFLVCDWRDCWKGCKNEALFIEEEYAMFDSPPPRTLPEPYGEPRKNGSVKESVKTEPPVAVEERNVSSSDSSKNSNRSASGGDPKSRLKKKAVPEAESTETSSTISTTLTINSERENQPRGSGDLRPLSPIKPLSPLGF</sequence>
<dbReference type="SMART" id="SM00324">
    <property type="entry name" value="RhoGAP"/>
    <property type="match status" value="1"/>
</dbReference>
<feature type="compositionally biased region" description="Basic and acidic residues" evidence="2">
    <location>
        <begin position="144"/>
        <end position="157"/>
    </location>
</feature>
<evidence type="ECO:0000313" key="5">
    <source>
        <dbReference type="Proteomes" id="UP001174936"/>
    </source>
</evidence>
<dbReference type="PANTHER" id="PTHR23176">
    <property type="entry name" value="RHO/RAC/CDC GTPASE-ACTIVATING PROTEIN"/>
    <property type="match status" value="1"/>
</dbReference>
<evidence type="ECO:0000256" key="2">
    <source>
        <dbReference type="SAM" id="MobiDB-lite"/>
    </source>
</evidence>
<feature type="compositionally biased region" description="Pro residues" evidence="2">
    <location>
        <begin position="1"/>
        <end position="12"/>
    </location>
</feature>
<dbReference type="PANTHER" id="PTHR23176:SF125">
    <property type="entry name" value="GTPASE ACTIVATOR (BEM2), PUTATIVE (AFU_ORTHOLOGUE AFUA_7G04450)-RELATED"/>
    <property type="match status" value="1"/>
</dbReference>
<feature type="region of interest" description="Disordered" evidence="2">
    <location>
        <begin position="1"/>
        <end position="232"/>
    </location>
</feature>
<dbReference type="GO" id="GO:0005938">
    <property type="term" value="C:cell cortex"/>
    <property type="evidence" value="ECO:0007669"/>
    <property type="project" value="UniProtKB-ARBA"/>
</dbReference>
<dbReference type="SUPFAM" id="SSF48350">
    <property type="entry name" value="GTPase activation domain, GAP"/>
    <property type="match status" value="1"/>
</dbReference>
<feature type="domain" description="Rho-GAP" evidence="3">
    <location>
        <begin position="370"/>
        <end position="561"/>
    </location>
</feature>
<evidence type="ECO:0000259" key="3">
    <source>
        <dbReference type="PROSITE" id="PS50238"/>
    </source>
</evidence>
<dbReference type="CDD" id="cd00159">
    <property type="entry name" value="RhoGAP"/>
    <property type="match status" value="1"/>
</dbReference>
<proteinExistence type="predicted"/>
<name>A0AA40CY42_9PEZI</name>
<feature type="compositionally biased region" description="Low complexity" evidence="2">
    <location>
        <begin position="37"/>
        <end position="47"/>
    </location>
</feature>
<dbReference type="PROSITE" id="PS50238">
    <property type="entry name" value="RHOGAP"/>
    <property type="match status" value="1"/>
</dbReference>
<keyword evidence="1" id="KW-0343">GTPase activation</keyword>
<protein>
    <recommendedName>
        <fullName evidence="3">Rho-GAP domain-containing protein</fullName>
    </recommendedName>
</protein>
<dbReference type="AlphaFoldDB" id="A0AA40CY42"/>
<dbReference type="Pfam" id="PF00620">
    <property type="entry name" value="RhoGAP"/>
    <property type="match status" value="1"/>
</dbReference>
<evidence type="ECO:0000256" key="1">
    <source>
        <dbReference type="ARBA" id="ARBA00022468"/>
    </source>
</evidence>
<dbReference type="InterPro" id="IPR050729">
    <property type="entry name" value="Rho-GAP"/>
</dbReference>
<feature type="compositionally biased region" description="Basic and acidic residues" evidence="2">
    <location>
        <begin position="16"/>
        <end position="27"/>
    </location>
</feature>
<feature type="compositionally biased region" description="Polar residues" evidence="2">
    <location>
        <begin position="78"/>
        <end position="93"/>
    </location>
</feature>
<feature type="compositionally biased region" description="Basic and acidic residues" evidence="2">
    <location>
        <begin position="218"/>
        <end position="227"/>
    </location>
</feature>
<feature type="compositionally biased region" description="Polar residues" evidence="2">
    <location>
        <begin position="56"/>
        <end position="67"/>
    </location>
</feature>
<accession>A0AA40CY42</accession>
<feature type="compositionally biased region" description="Polar residues" evidence="2">
    <location>
        <begin position="296"/>
        <end position="309"/>
    </location>
</feature>
<feature type="compositionally biased region" description="Low complexity" evidence="2">
    <location>
        <begin position="599"/>
        <end position="613"/>
    </location>
</feature>
<dbReference type="InterPro" id="IPR000198">
    <property type="entry name" value="RhoGAP_dom"/>
</dbReference>
<dbReference type="EMBL" id="JAULSV010000001">
    <property type="protein sequence ID" value="KAK0655701.1"/>
    <property type="molecule type" value="Genomic_DNA"/>
</dbReference>
<organism evidence="4 5">
    <name type="scientific">Cercophora newfieldiana</name>
    <dbReference type="NCBI Taxonomy" id="92897"/>
    <lineage>
        <taxon>Eukaryota</taxon>
        <taxon>Fungi</taxon>
        <taxon>Dikarya</taxon>
        <taxon>Ascomycota</taxon>
        <taxon>Pezizomycotina</taxon>
        <taxon>Sordariomycetes</taxon>
        <taxon>Sordariomycetidae</taxon>
        <taxon>Sordariales</taxon>
        <taxon>Lasiosphaeriaceae</taxon>
        <taxon>Cercophora</taxon>
    </lineage>
</organism>
<dbReference type="Proteomes" id="UP001174936">
    <property type="component" value="Unassembled WGS sequence"/>
</dbReference>
<dbReference type="InterPro" id="IPR008936">
    <property type="entry name" value="Rho_GTPase_activation_prot"/>
</dbReference>
<gene>
    <name evidence="4" type="ORF">B0T16DRAFT_317597</name>
</gene>
<feature type="compositionally biased region" description="Low complexity" evidence="2">
    <location>
        <begin position="121"/>
        <end position="132"/>
    </location>
</feature>
<feature type="compositionally biased region" description="Polar residues" evidence="2">
    <location>
        <begin position="158"/>
        <end position="201"/>
    </location>
</feature>
<evidence type="ECO:0000313" key="4">
    <source>
        <dbReference type="EMBL" id="KAK0655701.1"/>
    </source>
</evidence>
<feature type="compositionally biased region" description="Low complexity" evidence="2">
    <location>
        <begin position="632"/>
        <end position="645"/>
    </location>
</feature>
<feature type="region of interest" description="Disordered" evidence="2">
    <location>
        <begin position="269"/>
        <end position="309"/>
    </location>
</feature>
<comment type="caution">
    <text evidence="4">The sequence shown here is derived from an EMBL/GenBank/DDBJ whole genome shotgun (WGS) entry which is preliminary data.</text>
</comment>
<reference evidence="4" key="1">
    <citation type="submission" date="2023-06" db="EMBL/GenBank/DDBJ databases">
        <title>Genome-scale phylogeny and comparative genomics of the fungal order Sordariales.</title>
        <authorList>
            <consortium name="Lawrence Berkeley National Laboratory"/>
            <person name="Hensen N."/>
            <person name="Bonometti L."/>
            <person name="Westerberg I."/>
            <person name="Brannstrom I.O."/>
            <person name="Guillou S."/>
            <person name="Cros-Aarteil S."/>
            <person name="Calhoun S."/>
            <person name="Haridas S."/>
            <person name="Kuo A."/>
            <person name="Mondo S."/>
            <person name="Pangilinan J."/>
            <person name="Riley R."/>
            <person name="Labutti K."/>
            <person name="Andreopoulos B."/>
            <person name="Lipzen A."/>
            <person name="Chen C."/>
            <person name="Yanf M."/>
            <person name="Daum C."/>
            <person name="Ng V."/>
            <person name="Clum A."/>
            <person name="Steindorff A."/>
            <person name="Ohm R."/>
            <person name="Martin F."/>
            <person name="Silar P."/>
            <person name="Natvig D."/>
            <person name="Lalanne C."/>
            <person name="Gautier V."/>
            <person name="Ament-Velasquez S.L."/>
            <person name="Kruys A."/>
            <person name="Hutchinson M.I."/>
            <person name="Powell A.J."/>
            <person name="Barry K."/>
            <person name="Miller A.N."/>
            <person name="Grigoriev I.V."/>
            <person name="Debuchy R."/>
            <person name="Gladieux P."/>
            <person name="Thoren M.H."/>
            <person name="Johannesson H."/>
        </authorList>
    </citation>
    <scope>NUCLEOTIDE SEQUENCE</scope>
    <source>
        <strain evidence="4">SMH2532-1</strain>
    </source>
</reference>